<dbReference type="Proteomes" id="UP000548476">
    <property type="component" value="Unassembled WGS sequence"/>
</dbReference>
<reference evidence="3 4" key="1">
    <citation type="submission" date="2020-08" db="EMBL/GenBank/DDBJ databases">
        <title>Genomic Encyclopedia of Type Strains, Phase IV (KMG-IV): sequencing the most valuable type-strain genomes for metagenomic binning, comparative biology and taxonomic classification.</title>
        <authorList>
            <person name="Goeker M."/>
        </authorList>
    </citation>
    <scope>NUCLEOTIDE SEQUENCE [LARGE SCALE GENOMIC DNA]</scope>
    <source>
        <strain evidence="3 4">YIM 65646</strain>
    </source>
</reference>
<evidence type="ECO:0000256" key="2">
    <source>
        <dbReference type="SAM" id="Phobius"/>
    </source>
</evidence>
<feature type="transmembrane region" description="Helical" evidence="2">
    <location>
        <begin position="12"/>
        <end position="33"/>
    </location>
</feature>
<dbReference type="AlphaFoldDB" id="A0A841FGZ8"/>
<feature type="transmembrane region" description="Helical" evidence="2">
    <location>
        <begin position="130"/>
        <end position="151"/>
    </location>
</feature>
<evidence type="ECO:0000313" key="4">
    <source>
        <dbReference type="Proteomes" id="UP000548476"/>
    </source>
</evidence>
<keyword evidence="4" id="KW-1185">Reference proteome</keyword>
<proteinExistence type="predicted"/>
<organism evidence="3 4">
    <name type="scientific">Phytomonospora endophytica</name>
    <dbReference type="NCBI Taxonomy" id="714109"/>
    <lineage>
        <taxon>Bacteria</taxon>
        <taxon>Bacillati</taxon>
        <taxon>Actinomycetota</taxon>
        <taxon>Actinomycetes</taxon>
        <taxon>Micromonosporales</taxon>
        <taxon>Micromonosporaceae</taxon>
        <taxon>Phytomonospora</taxon>
    </lineage>
</organism>
<evidence type="ECO:0000256" key="1">
    <source>
        <dbReference type="SAM" id="MobiDB-lite"/>
    </source>
</evidence>
<dbReference type="RefSeq" id="WP_184787822.1">
    <property type="nucleotide sequence ID" value="NZ_BONT01000112.1"/>
</dbReference>
<sequence length="185" mass="19968">MTTSGRANRKAWALLALFIGWGLAAVVLAGFALSGLERFGSAAGWAIVSGTARVDTCASSWFGAPYECRAEVTWTGSATGEQWRESVSVYSMSPLSGEVAVERRTDRDRKADEDHGRVYPVGHPVQTARGWSVAGVFAVFLATLFIPVWLVKRRRAKPVAAGGGDAAASDLDARRAAEKRLRRRK</sequence>
<accession>A0A841FGZ8</accession>
<keyword evidence="2" id="KW-0812">Transmembrane</keyword>
<evidence type="ECO:0000313" key="3">
    <source>
        <dbReference type="EMBL" id="MBB6034975.1"/>
    </source>
</evidence>
<comment type="caution">
    <text evidence="3">The sequence shown here is derived from an EMBL/GenBank/DDBJ whole genome shotgun (WGS) entry which is preliminary data.</text>
</comment>
<gene>
    <name evidence="3" type="ORF">HNR73_002829</name>
</gene>
<name>A0A841FGZ8_9ACTN</name>
<protein>
    <submittedName>
        <fullName evidence="3">Uncharacterized protein</fullName>
    </submittedName>
</protein>
<feature type="region of interest" description="Disordered" evidence="1">
    <location>
        <begin position="160"/>
        <end position="185"/>
    </location>
</feature>
<keyword evidence="2" id="KW-0472">Membrane</keyword>
<dbReference type="EMBL" id="JACHGT010000005">
    <property type="protein sequence ID" value="MBB6034975.1"/>
    <property type="molecule type" value="Genomic_DNA"/>
</dbReference>
<keyword evidence="2" id="KW-1133">Transmembrane helix</keyword>